<comment type="similarity">
    <text evidence="2">Belongs to the mitochondrion-specific ribosomal protein mS23 family.</text>
</comment>
<protein>
    <recommendedName>
        <fullName evidence="6">Small ribosomal subunit protein mS23</fullName>
    </recommendedName>
</protein>
<keyword evidence="9" id="KW-1185">Reference proteome</keyword>
<proteinExistence type="inferred from homology"/>
<reference evidence="8 9" key="1">
    <citation type="submission" date="2019-07" db="EMBL/GenBank/DDBJ databases">
        <title>Chromosome genome assembly for large yellow croaker.</title>
        <authorList>
            <person name="Xiao S."/>
        </authorList>
    </citation>
    <scope>NUCLEOTIDE SEQUENCE [LARGE SCALE GENOMIC DNA]</scope>
    <source>
        <strain evidence="8">JMULYC20181020</strain>
        <tissue evidence="8">Muscle</tissue>
    </source>
</reference>
<keyword evidence="5" id="KW-0687">Ribonucleoprotein</keyword>
<dbReference type="Proteomes" id="UP000424527">
    <property type="component" value="Unassembled WGS sequence"/>
</dbReference>
<keyword evidence="4" id="KW-0496">Mitochondrion</keyword>
<keyword evidence="3 8" id="KW-0689">Ribosomal protein</keyword>
<evidence type="ECO:0000256" key="5">
    <source>
        <dbReference type="ARBA" id="ARBA00023274"/>
    </source>
</evidence>
<dbReference type="CDD" id="cd23701">
    <property type="entry name" value="At1g26750"/>
    <property type="match status" value="1"/>
</dbReference>
<name>A0A6G0IW23_LARCR</name>
<dbReference type="GO" id="GO:0003735">
    <property type="term" value="F:structural constituent of ribosome"/>
    <property type="evidence" value="ECO:0007669"/>
    <property type="project" value="InterPro"/>
</dbReference>
<dbReference type="OrthoDB" id="10012356at2759"/>
<accession>A0A6G0IW23</accession>
<organism evidence="8 9">
    <name type="scientific">Larimichthys crocea</name>
    <name type="common">Large yellow croaker</name>
    <name type="synonym">Pseudosciaena crocea</name>
    <dbReference type="NCBI Taxonomy" id="215358"/>
    <lineage>
        <taxon>Eukaryota</taxon>
        <taxon>Metazoa</taxon>
        <taxon>Chordata</taxon>
        <taxon>Craniata</taxon>
        <taxon>Vertebrata</taxon>
        <taxon>Euteleostomi</taxon>
        <taxon>Actinopterygii</taxon>
        <taxon>Neopterygii</taxon>
        <taxon>Teleostei</taxon>
        <taxon>Neoteleostei</taxon>
        <taxon>Acanthomorphata</taxon>
        <taxon>Eupercaria</taxon>
        <taxon>Sciaenidae</taxon>
        <taxon>Larimichthys</taxon>
    </lineage>
</organism>
<gene>
    <name evidence="8" type="ORF">D5F01_LYC06655</name>
</gene>
<dbReference type="InterPro" id="IPR019520">
    <property type="entry name" value="Ribosomal_mS23_met"/>
</dbReference>
<dbReference type="GO" id="GO:0005739">
    <property type="term" value="C:mitochondrion"/>
    <property type="evidence" value="ECO:0007669"/>
    <property type="project" value="InterPro"/>
</dbReference>
<dbReference type="InterPro" id="IPR059242">
    <property type="entry name" value="mS23_dom"/>
</dbReference>
<dbReference type="PANTHER" id="PTHR15925">
    <property type="entry name" value="MITOCHONDRIAL RIBOSOMAL PROTEIN S23"/>
    <property type="match status" value="1"/>
</dbReference>
<dbReference type="GO" id="GO:0006412">
    <property type="term" value="P:translation"/>
    <property type="evidence" value="ECO:0007669"/>
    <property type="project" value="InterPro"/>
</dbReference>
<dbReference type="Pfam" id="PF10484">
    <property type="entry name" value="MRP-S23"/>
    <property type="match status" value="1"/>
</dbReference>
<dbReference type="InterPro" id="IPR023611">
    <property type="entry name" value="mS23_dom_met"/>
</dbReference>
<evidence type="ECO:0000256" key="6">
    <source>
        <dbReference type="ARBA" id="ARBA00035137"/>
    </source>
</evidence>
<dbReference type="PANTHER" id="PTHR15925:SF2">
    <property type="entry name" value="SMALL RIBOSOMAL SUBUNIT PROTEIN MS23"/>
    <property type="match status" value="1"/>
</dbReference>
<dbReference type="AlphaFoldDB" id="A0A6G0IW23"/>
<evidence type="ECO:0000256" key="3">
    <source>
        <dbReference type="ARBA" id="ARBA00022980"/>
    </source>
</evidence>
<feature type="domain" description="Small ribosomal subunit protein mS23 conserved" evidence="7">
    <location>
        <begin position="2"/>
        <end position="132"/>
    </location>
</feature>
<evidence type="ECO:0000313" key="8">
    <source>
        <dbReference type="EMBL" id="KAE8295718.1"/>
    </source>
</evidence>
<evidence type="ECO:0000259" key="7">
    <source>
        <dbReference type="Pfam" id="PF10484"/>
    </source>
</evidence>
<evidence type="ECO:0000313" key="9">
    <source>
        <dbReference type="Proteomes" id="UP000424527"/>
    </source>
</evidence>
<evidence type="ECO:0000256" key="2">
    <source>
        <dbReference type="ARBA" id="ARBA00009864"/>
    </source>
</evidence>
<evidence type="ECO:0000256" key="1">
    <source>
        <dbReference type="ARBA" id="ARBA00004173"/>
    </source>
</evidence>
<dbReference type="KEGG" id="lco:104931382"/>
<dbReference type="GO" id="GO:0005840">
    <property type="term" value="C:ribosome"/>
    <property type="evidence" value="ECO:0007669"/>
    <property type="project" value="UniProtKB-KW"/>
</dbReference>
<dbReference type="EMBL" id="REGW02000006">
    <property type="protein sequence ID" value="KAE8295718.1"/>
    <property type="molecule type" value="Genomic_DNA"/>
</dbReference>
<evidence type="ECO:0000256" key="4">
    <source>
        <dbReference type="ARBA" id="ARBA00023128"/>
    </source>
</evidence>
<comment type="subcellular location">
    <subcellularLocation>
        <location evidence="1">Mitochondrion</location>
    </subcellularLocation>
</comment>
<sequence length="168" mass="19300">MAGSRLERFGTVFTRVRDLMHSGVIKPTEKPIWYDVYRAFPPKRDPLYVKPQSRTFTKKQEAVPEIFYREDEVRAKFYEKYGTGARPFDLSKSNFVSTCQRFVDKYSALKSNSELDDSALFEQTGKVLLAEGVVLRKRGAPPVSAESRDPVLQLKLKDMFAELQSHTP</sequence>
<comment type="caution">
    <text evidence="8">The sequence shown here is derived from an EMBL/GenBank/DDBJ whole genome shotgun (WGS) entry which is preliminary data.</text>
</comment>